<accession>A0A9Q3K866</accession>
<keyword evidence="3" id="KW-1185">Reference proteome</keyword>
<name>A0A9Q3K866_9BASI</name>
<gene>
    <name evidence="2" type="ORF">O181_116089</name>
</gene>
<feature type="chain" id="PRO_5040438083" evidence="1">
    <location>
        <begin position="24"/>
        <end position="131"/>
    </location>
</feature>
<sequence>MANRSSHHFMANCFILVPYGLWAIPPPLATHHILHPLAFRPNFHLTNSHTPFLGAGRVLSAFQGPLETGPYPFNYGVLGHLHPLRPLQPAGHDSWPTVHMLRTVGPSGPFWPKFKEAKEANHQTSRPGGST</sequence>
<dbReference type="Proteomes" id="UP000765509">
    <property type="component" value="Unassembled WGS sequence"/>
</dbReference>
<keyword evidence="1" id="KW-0732">Signal</keyword>
<evidence type="ECO:0000256" key="1">
    <source>
        <dbReference type="SAM" id="SignalP"/>
    </source>
</evidence>
<dbReference type="EMBL" id="AVOT02098230">
    <property type="protein sequence ID" value="MBW0576374.1"/>
    <property type="molecule type" value="Genomic_DNA"/>
</dbReference>
<feature type="signal peptide" evidence="1">
    <location>
        <begin position="1"/>
        <end position="23"/>
    </location>
</feature>
<organism evidence="2 3">
    <name type="scientific">Austropuccinia psidii MF-1</name>
    <dbReference type="NCBI Taxonomy" id="1389203"/>
    <lineage>
        <taxon>Eukaryota</taxon>
        <taxon>Fungi</taxon>
        <taxon>Dikarya</taxon>
        <taxon>Basidiomycota</taxon>
        <taxon>Pucciniomycotina</taxon>
        <taxon>Pucciniomycetes</taxon>
        <taxon>Pucciniales</taxon>
        <taxon>Sphaerophragmiaceae</taxon>
        <taxon>Austropuccinia</taxon>
    </lineage>
</organism>
<protein>
    <submittedName>
        <fullName evidence="2">Uncharacterized protein</fullName>
    </submittedName>
</protein>
<evidence type="ECO:0000313" key="3">
    <source>
        <dbReference type="Proteomes" id="UP000765509"/>
    </source>
</evidence>
<comment type="caution">
    <text evidence="2">The sequence shown here is derived from an EMBL/GenBank/DDBJ whole genome shotgun (WGS) entry which is preliminary data.</text>
</comment>
<dbReference type="AlphaFoldDB" id="A0A9Q3K866"/>
<proteinExistence type="predicted"/>
<reference evidence="2" key="1">
    <citation type="submission" date="2021-03" db="EMBL/GenBank/DDBJ databases">
        <title>Draft genome sequence of rust myrtle Austropuccinia psidii MF-1, a brazilian biotype.</title>
        <authorList>
            <person name="Quecine M.C."/>
            <person name="Pachon D.M.R."/>
            <person name="Bonatelli M.L."/>
            <person name="Correr F.H."/>
            <person name="Franceschini L.M."/>
            <person name="Leite T.F."/>
            <person name="Margarido G.R.A."/>
            <person name="Almeida C.A."/>
            <person name="Ferrarezi J.A."/>
            <person name="Labate C.A."/>
        </authorList>
    </citation>
    <scope>NUCLEOTIDE SEQUENCE</scope>
    <source>
        <strain evidence="2">MF-1</strain>
    </source>
</reference>
<evidence type="ECO:0000313" key="2">
    <source>
        <dbReference type="EMBL" id="MBW0576374.1"/>
    </source>
</evidence>